<comment type="caution">
    <text evidence="3">The sequence shown here is derived from an EMBL/GenBank/DDBJ whole genome shotgun (WGS) entry which is preliminary data.</text>
</comment>
<dbReference type="EMBL" id="JAEKNR010000234">
    <property type="protein sequence ID" value="MBJ7601061.1"/>
    <property type="molecule type" value="Genomic_DNA"/>
</dbReference>
<sequence length="260" mass="29097">MDLTGARARLEVATPVFEGPLELLLALAEREEVDLFQVSLAVLTDAYLAELAAMEKRDPTEMAEFLWLAARLLLLKSIRLLPGEEPEPEEAELLGWEEDVRRRLQEYRAFRELAESLMARAATDATSFPAPPREVDVEGQEEPLRVDALVVAFQSLLARVPPRPLVFVGRTWTLEGKLELLERRLLSGPFDLIEMILESEDRLEAVVTFMAILELLRRGAIRVRQRHSFGQIWVEPGARPVPVPSGAHEGMATEPAGSDA</sequence>
<evidence type="ECO:0000256" key="1">
    <source>
        <dbReference type="ARBA" id="ARBA00022829"/>
    </source>
</evidence>
<proteinExistence type="predicted"/>
<dbReference type="RefSeq" id="WP_338205116.1">
    <property type="nucleotide sequence ID" value="NZ_JAEKNR010000234.1"/>
</dbReference>
<dbReference type="Gene3D" id="6.10.250.2410">
    <property type="match status" value="1"/>
</dbReference>
<dbReference type="PANTHER" id="PTHR33969:SF2">
    <property type="entry name" value="SEGREGATION AND CONDENSATION PROTEIN A"/>
    <property type="match status" value="1"/>
</dbReference>
<organism evidence="3 4">
    <name type="scientific">Candidatus Nephthysia bennettiae</name>
    <dbReference type="NCBI Taxonomy" id="3127016"/>
    <lineage>
        <taxon>Bacteria</taxon>
        <taxon>Bacillati</taxon>
        <taxon>Candidatus Dormiibacterota</taxon>
        <taxon>Candidatus Dormibacteria</taxon>
        <taxon>Candidatus Dormibacterales</taxon>
        <taxon>Candidatus Dormibacteraceae</taxon>
        <taxon>Candidatus Nephthysia</taxon>
    </lineage>
</organism>
<dbReference type="InterPro" id="IPR023093">
    <property type="entry name" value="ScpA-like_C"/>
</dbReference>
<dbReference type="AlphaFoldDB" id="A0A934K3P0"/>
<dbReference type="Proteomes" id="UP000612893">
    <property type="component" value="Unassembled WGS sequence"/>
</dbReference>
<dbReference type="InterPro" id="IPR003768">
    <property type="entry name" value="ScpA"/>
</dbReference>
<evidence type="ECO:0000256" key="2">
    <source>
        <dbReference type="ARBA" id="ARBA00044777"/>
    </source>
</evidence>
<dbReference type="GO" id="GO:0007059">
    <property type="term" value="P:chromosome segregation"/>
    <property type="evidence" value="ECO:0007669"/>
    <property type="project" value="UniProtKB-KW"/>
</dbReference>
<accession>A0A934K3P0</accession>
<protein>
    <recommendedName>
        <fullName evidence="2">Segregation and condensation protein A</fullName>
    </recommendedName>
</protein>
<keyword evidence="4" id="KW-1185">Reference proteome</keyword>
<keyword evidence="1" id="KW-0159">Chromosome partition</keyword>
<dbReference type="Pfam" id="PF02616">
    <property type="entry name" value="SMC_ScpA"/>
    <property type="match status" value="1"/>
</dbReference>
<dbReference type="Gene3D" id="1.10.10.580">
    <property type="entry name" value="Structural maintenance of chromosome 1. Chain E"/>
    <property type="match status" value="1"/>
</dbReference>
<reference evidence="3" key="1">
    <citation type="submission" date="2020-10" db="EMBL/GenBank/DDBJ databases">
        <title>Ca. Dormibacterota MAGs.</title>
        <authorList>
            <person name="Montgomery K."/>
        </authorList>
    </citation>
    <scope>NUCLEOTIDE SEQUENCE [LARGE SCALE GENOMIC DNA]</scope>
    <source>
        <strain evidence="3">SC8812_S17_10</strain>
    </source>
</reference>
<evidence type="ECO:0000313" key="3">
    <source>
        <dbReference type="EMBL" id="MBJ7601061.1"/>
    </source>
</evidence>
<gene>
    <name evidence="3" type="ORF">JF922_23690</name>
</gene>
<name>A0A934K3P0_9BACT</name>
<dbReference type="PANTHER" id="PTHR33969">
    <property type="entry name" value="SEGREGATION AND CONDENSATION PROTEIN A"/>
    <property type="match status" value="1"/>
</dbReference>
<evidence type="ECO:0000313" key="4">
    <source>
        <dbReference type="Proteomes" id="UP000612893"/>
    </source>
</evidence>